<dbReference type="AlphaFoldDB" id="A0A5D0NHW4"/>
<protein>
    <submittedName>
        <fullName evidence="2">Uncharacterized protein</fullName>
    </submittedName>
</protein>
<dbReference type="Gene3D" id="1.25.40.10">
    <property type="entry name" value="Tetratricopeptide repeat domain"/>
    <property type="match status" value="1"/>
</dbReference>
<evidence type="ECO:0000313" key="2">
    <source>
        <dbReference type="EMBL" id="TYB43953.1"/>
    </source>
</evidence>
<proteinExistence type="predicted"/>
<accession>A0A5D0NHW4</accession>
<reference evidence="2 3" key="1">
    <citation type="submission" date="2019-08" db="EMBL/GenBank/DDBJ databases">
        <title>Actinomadura sp. nov. CYP1-5 isolated from mountain soil.</title>
        <authorList>
            <person name="Songsumanus A."/>
            <person name="Kuncharoen N."/>
            <person name="Kudo T."/>
            <person name="Yuki M."/>
            <person name="Igarashi Y."/>
            <person name="Tanasupawat S."/>
        </authorList>
    </citation>
    <scope>NUCLEOTIDE SEQUENCE [LARGE SCALE GENOMIC DNA]</scope>
    <source>
        <strain evidence="2 3">JCM 14158</strain>
    </source>
</reference>
<name>A0A5D0NHW4_9ACTN</name>
<dbReference type="RefSeq" id="WP_067901312.1">
    <property type="nucleotide sequence ID" value="NZ_VSFG01000005.1"/>
</dbReference>
<sequence length="564" mass="62218">MTTVLTAACAFLLVLCALGGWYFLVVVPRRWRVPLREALALLEKDGNERAELETADRLLEEAVSAGPRGRALADARFAHAFVRAMLGTFQPDQYWVASATVDGLAAAADEDPATAHLAVWLQHKLERHERAVELFQRHAGSLSARPAARRAAAASHLQLAGAHWRRRETDAAIRHFDRVRELGELTAEIPKAADSLHVLNGIQSHFDQRPTDARTAFVTARERAVALGRDTTEAELGLIACDWTAGVPDELDARLAQLLERVPDVPKAGAKKAKTARADRPERTTDAAEEYRRQLRAVIALLRLVALLRMWRARPLSGELAARDRAELMKRADMLREADPQLGDASLIEGLITYYFANGEEQREASLALLESGMRTAKGIVVPEVLDLVEKERALGSQGDAVSRFLRLVHELLADPTASAPHRAELRKLRDRFALYGDDLGDDLVLPHRPASPHELQQRINAMRRRIDLIVYPRLRDLPKDAPSHVLMRERLTELDDVALAFTEQAEALHHSELEILKATGELLLPQEELDDDEPAIAAPFPAEPSGPLGGVEATDDALGAADA</sequence>
<evidence type="ECO:0000313" key="3">
    <source>
        <dbReference type="Proteomes" id="UP000323380"/>
    </source>
</evidence>
<dbReference type="InterPro" id="IPR011990">
    <property type="entry name" value="TPR-like_helical_dom_sf"/>
</dbReference>
<keyword evidence="3" id="KW-1185">Reference proteome</keyword>
<dbReference type="Proteomes" id="UP000323380">
    <property type="component" value="Unassembled WGS sequence"/>
</dbReference>
<dbReference type="EMBL" id="VSFG01000005">
    <property type="protein sequence ID" value="TYB43953.1"/>
    <property type="molecule type" value="Genomic_DNA"/>
</dbReference>
<evidence type="ECO:0000256" key="1">
    <source>
        <dbReference type="SAM" id="MobiDB-lite"/>
    </source>
</evidence>
<comment type="caution">
    <text evidence="2">The sequence shown here is derived from an EMBL/GenBank/DDBJ whole genome shotgun (WGS) entry which is preliminary data.</text>
</comment>
<feature type="region of interest" description="Disordered" evidence="1">
    <location>
        <begin position="529"/>
        <end position="564"/>
    </location>
</feature>
<dbReference type="STRING" id="1220554.GCA_001552135_06788"/>
<organism evidence="2 3">
    <name type="scientific">Actinomadura chibensis</name>
    <dbReference type="NCBI Taxonomy" id="392828"/>
    <lineage>
        <taxon>Bacteria</taxon>
        <taxon>Bacillati</taxon>
        <taxon>Actinomycetota</taxon>
        <taxon>Actinomycetes</taxon>
        <taxon>Streptosporangiales</taxon>
        <taxon>Thermomonosporaceae</taxon>
        <taxon>Actinomadura</taxon>
    </lineage>
</organism>
<gene>
    <name evidence="2" type="ORF">FXF69_23595</name>
</gene>